<protein>
    <recommendedName>
        <fullName evidence="4">Phage capsid protein</fullName>
    </recommendedName>
</protein>
<dbReference type="InterPro" id="IPR048813">
    <property type="entry name" value="GP7-like"/>
</dbReference>
<comment type="caution">
    <text evidence="2">The sequence shown here is derived from an EMBL/GenBank/DDBJ whole genome shotgun (WGS) entry which is preliminary data.</text>
</comment>
<evidence type="ECO:0008006" key="4">
    <source>
        <dbReference type="Google" id="ProtNLM"/>
    </source>
</evidence>
<accession>A0ABR2GN34</accession>
<proteinExistence type="predicted"/>
<sequence>MTTGMQDKIAQQIIDIFVRESEILELLPFDNAVSPTGGSTLVYGYVQEKVPSTASFRAIGSEYTHSEAILQQLAVTLKVFGGSFQVDRVIKSVEAQLESVNHQVQSKIKAAVALFHDTMINGDSATNNLAFDGLNKMLVGTKTEYNSDSYIDLSTMDKLKENADVFYEALLKLINSTNATAIMVNGDMKTKIQTVARVLGYKTESEEAFGRVITTIGENKVRIIDLKNKYSVSGETVTETPIVGVQKRTIGEAEVTGLTDIYSAKFDGYDGFLGVTVAGNKIIDSYLPDFTQAGAVKTGEVEMIGAVALKNSRNAGVLRNIKII</sequence>
<reference evidence="2 3" key="1">
    <citation type="submission" date="2024-04" db="EMBL/GenBank/DDBJ databases">
        <title>Tritrichomonas musculus Genome.</title>
        <authorList>
            <person name="Alves-Ferreira E."/>
            <person name="Grigg M."/>
            <person name="Lorenzi H."/>
            <person name="Galac M."/>
        </authorList>
    </citation>
    <scope>NUCLEOTIDE SEQUENCE [LARGE SCALE GENOMIC DNA]</scope>
    <source>
        <strain evidence="2 3">EAF2021</strain>
    </source>
</reference>
<evidence type="ECO:0000313" key="2">
    <source>
        <dbReference type="EMBL" id="KAK8835324.1"/>
    </source>
</evidence>
<dbReference type="Proteomes" id="UP001470230">
    <property type="component" value="Unassembled WGS sequence"/>
</dbReference>
<name>A0ABR2GN34_9EUKA</name>
<evidence type="ECO:0000313" key="1">
    <source>
        <dbReference type="EMBL" id="KAK8833648.1"/>
    </source>
</evidence>
<keyword evidence="3" id="KW-1185">Reference proteome</keyword>
<dbReference type="EMBL" id="JAPFFF010000184">
    <property type="protein sequence ID" value="KAK8835324.1"/>
    <property type="molecule type" value="Genomic_DNA"/>
</dbReference>
<organism evidence="2 3">
    <name type="scientific">Tritrichomonas musculus</name>
    <dbReference type="NCBI Taxonomy" id="1915356"/>
    <lineage>
        <taxon>Eukaryota</taxon>
        <taxon>Metamonada</taxon>
        <taxon>Parabasalia</taxon>
        <taxon>Tritrichomonadida</taxon>
        <taxon>Tritrichomonadidae</taxon>
        <taxon>Tritrichomonas</taxon>
    </lineage>
</organism>
<dbReference type="EMBL" id="JAPFFF010000750">
    <property type="protein sequence ID" value="KAK8833648.1"/>
    <property type="molecule type" value="Genomic_DNA"/>
</dbReference>
<gene>
    <name evidence="2" type="ORF">M9Y10_013529</name>
    <name evidence="1" type="ORF">M9Y10_042529</name>
</gene>
<evidence type="ECO:0000313" key="3">
    <source>
        <dbReference type="Proteomes" id="UP001470230"/>
    </source>
</evidence>
<dbReference type="NCBIfam" id="NF045672">
    <property type="entry name" value="MCP_gp7_epsi_15"/>
    <property type="match status" value="1"/>
</dbReference>